<proteinExistence type="predicted"/>
<dbReference type="WBParaSite" id="ES5_v2.g14779.t1">
    <property type="protein sequence ID" value="ES5_v2.g14779.t1"/>
    <property type="gene ID" value="ES5_v2.g14779"/>
</dbReference>
<dbReference type="Proteomes" id="UP000887579">
    <property type="component" value="Unplaced"/>
</dbReference>
<evidence type="ECO:0000313" key="2">
    <source>
        <dbReference type="WBParaSite" id="ES5_v2.g14779.t1"/>
    </source>
</evidence>
<name>A0AC34FCC5_9BILA</name>
<sequence>MKYLIIFGVLSAAISFASSSCTVEDQKGIAECFVVYEKALNRTLLQQEMERHIDSEVRVVEDYVCQPHNDYARCLEAYDQDCLNPDNAKKIFGTSILLIYYYILNYECNQEYKVVERCGNVKYAEYRQDLLLFVVSKLLPKCVLE</sequence>
<protein>
    <submittedName>
        <fullName evidence="2">Uncharacterized protein</fullName>
    </submittedName>
</protein>
<accession>A0AC34FCC5</accession>
<evidence type="ECO:0000313" key="1">
    <source>
        <dbReference type="Proteomes" id="UP000887579"/>
    </source>
</evidence>
<organism evidence="1 2">
    <name type="scientific">Panagrolaimus sp. ES5</name>
    <dbReference type="NCBI Taxonomy" id="591445"/>
    <lineage>
        <taxon>Eukaryota</taxon>
        <taxon>Metazoa</taxon>
        <taxon>Ecdysozoa</taxon>
        <taxon>Nematoda</taxon>
        <taxon>Chromadorea</taxon>
        <taxon>Rhabditida</taxon>
        <taxon>Tylenchina</taxon>
        <taxon>Panagrolaimomorpha</taxon>
        <taxon>Panagrolaimoidea</taxon>
        <taxon>Panagrolaimidae</taxon>
        <taxon>Panagrolaimus</taxon>
    </lineage>
</organism>
<reference evidence="2" key="1">
    <citation type="submission" date="2022-11" db="UniProtKB">
        <authorList>
            <consortium name="WormBaseParasite"/>
        </authorList>
    </citation>
    <scope>IDENTIFICATION</scope>
</reference>